<protein>
    <submittedName>
        <fullName evidence="13">Syntaxin 6, N-terminal-domain-containing protein</fullName>
    </submittedName>
</protein>
<comment type="subcellular location">
    <subcellularLocation>
        <location evidence="8">Golgi apparatus</location>
        <location evidence="8">trans-Golgi network membrane</location>
        <topology evidence="8">Single-pass type IV membrane protein</topology>
    </subcellularLocation>
</comment>
<dbReference type="AlphaFoldDB" id="A0A9P5QAP3"/>
<dbReference type="Gene3D" id="1.20.58.90">
    <property type="match status" value="1"/>
</dbReference>
<keyword evidence="6" id="KW-0333">Golgi apparatus</keyword>
<keyword evidence="14" id="KW-1185">Reference proteome</keyword>
<evidence type="ECO:0000259" key="12">
    <source>
        <dbReference type="PROSITE" id="PS50192"/>
    </source>
</evidence>
<evidence type="ECO:0000256" key="9">
    <source>
        <dbReference type="SAM" id="Coils"/>
    </source>
</evidence>
<reference evidence="13" key="1">
    <citation type="submission" date="2020-11" db="EMBL/GenBank/DDBJ databases">
        <authorList>
            <consortium name="DOE Joint Genome Institute"/>
            <person name="Ahrendt S."/>
            <person name="Riley R."/>
            <person name="Andreopoulos W."/>
            <person name="Labutti K."/>
            <person name="Pangilinan J."/>
            <person name="Ruiz-Duenas F.J."/>
            <person name="Barrasa J.M."/>
            <person name="Sanchez-Garcia M."/>
            <person name="Camarero S."/>
            <person name="Miyauchi S."/>
            <person name="Serrano A."/>
            <person name="Linde D."/>
            <person name="Babiker R."/>
            <person name="Drula E."/>
            <person name="Ayuso-Fernandez I."/>
            <person name="Pacheco R."/>
            <person name="Padilla G."/>
            <person name="Ferreira P."/>
            <person name="Barriuso J."/>
            <person name="Kellner H."/>
            <person name="Castanera R."/>
            <person name="Alfaro M."/>
            <person name="Ramirez L."/>
            <person name="Pisabarro A.G."/>
            <person name="Kuo A."/>
            <person name="Tritt A."/>
            <person name="Lipzen A."/>
            <person name="He G."/>
            <person name="Yan M."/>
            <person name="Ng V."/>
            <person name="Cullen D."/>
            <person name="Martin F."/>
            <person name="Rosso M.-N."/>
            <person name="Henrissat B."/>
            <person name="Hibbett D."/>
            <person name="Martinez A.T."/>
            <person name="Grigoriev I.V."/>
        </authorList>
    </citation>
    <scope>NUCLEOTIDE SEQUENCE</scope>
    <source>
        <strain evidence="13">AH 40177</strain>
    </source>
</reference>
<keyword evidence="3 11" id="KW-0812">Transmembrane</keyword>
<keyword evidence="4" id="KW-0653">Protein transport</keyword>
<dbReference type="GO" id="GO:0015031">
    <property type="term" value="P:protein transport"/>
    <property type="evidence" value="ECO:0007669"/>
    <property type="project" value="UniProtKB-KW"/>
</dbReference>
<dbReference type="GO" id="GO:0016020">
    <property type="term" value="C:membrane"/>
    <property type="evidence" value="ECO:0007669"/>
    <property type="project" value="InterPro"/>
</dbReference>
<dbReference type="SUPFAM" id="SSF58038">
    <property type="entry name" value="SNARE fusion complex"/>
    <property type="match status" value="1"/>
</dbReference>
<keyword evidence="2" id="KW-0813">Transport</keyword>
<evidence type="ECO:0000256" key="7">
    <source>
        <dbReference type="ARBA" id="ARBA00023136"/>
    </source>
</evidence>
<dbReference type="InterPro" id="IPR015260">
    <property type="entry name" value="Syntaxin-6/10/61_N"/>
</dbReference>
<comment type="similarity">
    <text evidence="1">Belongs to the syntaxin family.</text>
</comment>
<dbReference type="OrthoDB" id="546861at2759"/>
<evidence type="ECO:0000256" key="3">
    <source>
        <dbReference type="ARBA" id="ARBA00022692"/>
    </source>
</evidence>
<feature type="domain" description="T-SNARE coiled-coil homology" evidence="12">
    <location>
        <begin position="154"/>
        <end position="216"/>
    </location>
</feature>
<dbReference type="EMBL" id="JADNRY010000001">
    <property type="protein sequence ID" value="KAF9078728.1"/>
    <property type="molecule type" value="Genomic_DNA"/>
</dbReference>
<accession>A0A9P5QAP3</accession>
<gene>
    <name evidence="13" type="ORF">BDP27DRAFT_1281498</name>
</gene>
<evidence type="ECO:0000256" key="2">
    <source>
        <dbReference type="ARBA" id="ARBA00022448"/>
    </source>
</evidence>
<dbReference type="GO" id="GO:0005794">
    <property type="term" value="C:Golgi apparatus"/>
    <property type="evidence" value="ECO:0007669"/>
    <property type="project" value="UniProtKB-SubCell"/>
</dbReference>
<dbReference type="CDD" id="cd15851">
    <property type="entry name" value="SNARE_Syntaxin6"/>
    <property type="match status" value="1"/>
</dbReference>
<feature type="compositionally biased region" description="Polar residues" evidence="10">
    <location>
        <begin position="114"/>
        <end position="130"/>
    </location>
</feature>
<evidence type="ECO:0000256" key="6">
    <source>
        <dbReference type="ARBA" id="ARBA00023034"/>
    </source>
</evidence>
<comment type="caution">
    <text evidence="13">The sequence shown here is derived from an EMBL/GenBank/DDBJ whole genome shotgun (WGS) entry which is preliminary data.</text>
</comment>
<dbReference type="Pfam" id="PF09177">
    <property type="entry name" value="STX6_10_61_N"/>
    <property type="match status" value="1"/>
</dbReference>
<feature type="transmembrane region" description="Helical" evidence="11">
    <location>
        <begin position="224"/>
        <end position="245"/>
    </location>
</feature>
<dbReference type="SUPFAM" id="SSF47661">
    <property type="entry name" value="t-snare proteins"/>
    <property type="match status" value="1"/>
</dbReference>
<name>A0A9P5QAP3_9AGAR</name>
<dbReference type="InterPro" id="IPR000727">
    <property type="entry name" value="T_SNARE_dom"/>
</dbReference>
<sequence>MATDPYHAVQQEIQTSLQTAGQLRASYVRIRNMARDDSEELGWARNELKATLAALEADLEDLEDSVKIVETTGPRMFGLEESEVQERKRYVAHVRKEVENMRAEVSKSADHSLRNTASYGPSTQLNSGPNTPRLESERDPEEDHQEAWAREEQQLMIRDQDRTMESIAGTLSTLAQQAGLMGQEIGEHNEMLDDLESGVDRTDSKLSDAMRKMRKFVRQSEARGSGWCVVILIVVLMVLLLVAILI</sequence>
<dbReference type="Gene3D" id="1.20.5.110">
    <property type="match status" value="1"/>
</dbReference>
<feature type="compositionally biased region" description="Basic and acidic residues" evidence="10">
    <location>
        <begin position="102"/>
        <end position="113"/>
    </location>
</feature>
<dbReference type="FunFam" id="1.20.58.90:FF:000004">
    <property type="entry name" value="Syntaxin 10"/>
    <property type="match status" value="1"/>
</dbReference>
<keyword evidence="7 11" id="KW-0472">Membrane</keyword>
<dbReference type="PANTHER" id="PTHR12791">
    <property type="entry name" value="GOLGI SNARE BET1-RELATED"/>
    <property type="match status" value="1"/>
</dbReference>
<evidence type="ECO:0000256" key="11">
    <source>
        <dbReference type="SAM" id="Phobius"/>
    </source>
</evidence>
<organism evidence="13 14">
    <name type="scientific">Rhodocollybia butyracea</name>
    <dbReference type="NCBI Taxonomy" id="206335"/>
    <lineage>
        <taxon>Eukaryota</taxon>
        <taxon>Fungi</taxon>
        <taxon>Dikarya</taxon>
        <taxon>Basidiomycota</taxon>
        <taxon>Agaricomycotina</taxon>
        <taxon>Agaricomycetes</taxon>
        <taxon>Agaricomycetidae</taxon>
        <taxon>Agaricales</taxon>
        <taxon>Marasmiineae</taxon>
        <taxon>Omphalotaceae</taxon>
        <taxon>Rhodocollybia</taxon>
    </lineage>
</organism>
<proteinExistence type="inferred from homology"/>
<dbReference type="SMART" id="SM00397">
    <property type="entry name" value="t_SNARE"/>
    <property type="match status" value="1"/>
</dbReference>
<dbReference type="InterPro" id="IPR010989">
    <property type="entry name" value="SNARE"/>
</dbReference>
<dbReference type="CDD" id="cd21442">
    <property type="entry name" value="SNARE_NTD_STX6-like"/>
    <property type="match status" value="1"/>
</dbReference>
<dbReference type="Pfam" id="PF05739">
    <property type="entry name" value="SNARE"/>
    <property type="match status" value="1"/>
</dbReference>
<feature type="coiled-coil region" evidence="9">
    <location>
        <begin position="45"/>
        <end position="72"/>
    </location>
</feature>
<evidence type="ECO:0000256" key="4">
    <source>
        <dbReference type="ARBA" id="ARBA00022927"/>
    </source>
</evidence>
<evidence type="ECO:0000313" key="13">
    <source>
        <dbReference type="EMBL" id="KAF9078728.1"/>
    </source>
</evidence>
<keyword evidence="9" id="KW-0175">Coiled coil</keyword>
<dbReference type="Proteomes" id="UP000772434">
    <property type="component" value="Unassembled WGS sequence"/>
</dbReference>
<dbReference type="GO" id="GO:0048193">
    <property type="term" value="P:Golgi vesicle transport"/>
    <property type="evidence" value="ECO:0007669"/>
    <property type="project" value="InterPro"/>
</dbReference>
<evidence type="ECO:0000256" key="8">
    <source>
        <dbReference type="ARBA" id="ARBA00037801"/>
    </source>
</evidence>
<evidence type="ECO:0000256" key="1">
    <source>
        <dbReference type="ARBA" id="ARBA00009063"/>
    </source>
</evidence>
<feature type="region of interest" description="Disordered" evidence="10">
    <location>
        <begin position="102"/>
        <end position="146"/>
    </location>
</feature>
<dbReference type="PROSITE" id="PS50192">
    <property type="entry name" value="T_SNARE"/>
    <property type="match status" value="1"/>
</dbReference>
<evidence type="ECO:0000256" key="10">
    <source>
        <dbReference type="SAM" id="MobiDB-lite"/>
    </source>
</evidence>
<evidence type="ECO:0000313" key="14">
    <source>
        <dbReference type="Proteomes" id="UP000772434"/>
    </source>
</evidence>
<keyword evidence="5 11" id="KW-1133">Transmembrane helix</keyword>
<evidence type="ECO:0000256" key="5">
    <source>
        <dbReference type="ARBA" id="ARBA00022989"/>
    </source>
</evidence>